<keyword evidence="1" id="KW-0812">Transmembrane</keyword>
<evidence type="ECO:0000313" key="3">
    <source>
        <dbReference type="Proteomes" id="UP000193467"/>
    </source>
</evidence>
<proteinExistence type="predicted"/>
<dbReference type="EMBL" id="MCGR01000023">
    <property type="protein sequence ID" value="ORY81253.1"/>
    <property type="molecule type" value="Genomic_DNA"/>
</dbReference>
<feature type="transmembrane region" description="Helical" evidence="1">
    <location>
        <begin position="35"/>
        <end position="55"/>
    </location>
</feature>
<evidence type="ECO:0000313" key="2">
    <source>
        <dbReference type="EMBL" id="ORY81253.1"/>
    </source>
</evidence>
<name>A0A1Y2FBH6_9BASI</name>
<accession>A0A1Y2FBH6</accession>
<reference evidence="2 3" key="1">
    <citation type="submission" date="2016-07" db="EMBL/GenBank/DDBJ databases">
        <title>Pervasive Adenine N6-methylation of Active Genes in Fungi.</title>
        <authorList>
            <consortium name="DOE Joint Genome Institute"/>
            <person name="Mondo S.J."/>
            <person name="Dannebaum R.O."/>
            <person name="Kuo R.C."/>
            <person name="Labutti K."/>
            <person name="Haridas S."/>
            <person name="Kuo A."/>
            <person name="Salamov A."/>
            <person name="Ahrendt S.R."/>
            <person name="Lipzen A."/>
            <person name="Sullivan W."/>
            <person name="Andreopoulos W.B."/>
            <person name="Clum A."/>
            <person name="Lindquist E."/>
            <person name="Daum C."/>
            <person name="Ramamoorthy G.K."/>
            <person name="Gryganskyi A."/>
            <person name="Culley D."/>
            <person name="Magnuson J.K."/>
            <person name="James T.Y."/>
            <person name="O'Malley M.A."/>
            <person name="Stajich J.E."/>
            <person name="Spatafora J.W."/>
            <person name="Visel A."/>
            <person name="Grigoriev I.V."/>
        </authorList>
    </citation>
    <scope>NUCLEOTIDE SEQUENCE [LARGE SCALE GENOMIC DNA]</scope>
    <source>
        <strain evidence="2 3">62-1032</strain>
    </source>
</reference>
<organism evidence="2 3">
    <name type="scientific">Leucosporidium creatinivorum</name>
    <dbReference type="NCBI Taxonomy" id="106004"/>
    <lineage>
        <taxon>Eukaryota</taxon>
        <taxon>Fungi</taxon>
        <taxon>Dikarya</taxon>
        <taxon>Basidiomycota</taxon>
        <taxon>Pucciniomycotina</taxon>
        <taxon>Microbotryomycetes</taxon>
        <taxon>Leucosporidiales</taxon>
        <taxon>Leucosporidium</taxon>
    </lineage>
</organism>
<dbReference type="InParanoid" id="A0A1Y2FBH6"/>
<comment type="caution">
    <text evidence="2">The sequence shown here is derived from an EMBL/GenBank/DDBJ whole genome shotgun (WGS) entry which is preliminary data.</text>
</comment>
<sequence length="358" mass="38001">MKSVGDEEDEHAIPLLGDGDSFAWADSSPSRRSSWLIPGVVGVALAVVGLLLAVFGRSLALKPIASPSAKCLVLHAEHYAAGVQLHDAGHLESAGMGDTLRRTGWSRLLASNSGCAYALRPFTSGHGYDPPTLLNLTGLPPLPPGRLCSASRVPGASCDSAMVEEGCAITIVTDNSYRQPWESLACPSAKQSLIHDWLALYPLSPPSSDPRLIVAVHYRWGDLSTHEDDPRRLTLAQIWDIVAALGAEQDQEIALTLYAEGLPTTQKPDLGIQYALESGGSIVEVTNALAAADVLLASTSGFTVLPAILSRGLIVTNAGGVKQMGLFDDQVVLLNDETLVERAWQVRDRRLGVESLGS</sequence>
<protein>
    <submittedName>
        <fullName evidence="2">Uncharacterized protein</fullName>
    </submittedName>
</protein>
<keyword evidence="3" id="KW-1185">Reference proteome</keyword>
<gene>
    <name evidence="2" type="ORF">BCR35DRAFT_304107</name>
</gene>
<dbReference type="AlphaFoldDB" id="A0A1Y2FBH6"/>
<evidence type="ECO:0000256" key="1">
    <source>
        <dbReference type="SAM" id="Phobius"/>
    </source>
</evidence>
<dbReference type="Proteomes" id="UP000193467">
    <property type="component" value="Unassembled WGS sequence"/>
</dbReference>
<keyword evidence="1" id="KW-1133">Transmembrane helix</keyword>
<keyword evidence="1" id="KW-0472">Membrane</keyword>